<accession>A0A2K1J091</accession>
<protein>
    <submittedName>
        <fullName evidence="1 2">Uncharacterized protein</fullName>
    </submittedName>
</protein>
<name>A0A2K1J091_PHYPA</name>
<evidence type="ECO:0000313" key="3">
    <source>
        <dbReference type="Proteomes" id="UP000006727"/>
    </source>
</evidence>
<reference evidence="2" key="3">
    <citation type="submission" date="2020-12" db="UniProtKB">
        <authorList>
            <consortium name="EnsemblPlants"/>
        </authorList>
    </citation>
    <scope>IDENTIFICATION</scope>
</reference>
<dbReference type="EnsemblPlants" id="Pp3c18_7410V3.1">
    <property type="protein sequence ID" value="PAC:32983309.CDS.1"/>
    <property type="gene ID" value="Pp3c18_7410"/>
</dbReference>
<dbReference type="AlphaFoldDB" id="A0A2K1J091"/>
<dbReference type="EMBL" id="ABEU02000018">
    <property type="protein sequence ID" value="PNR34943.1"/>
    <property type="molecule type" value="Genomic_DNA"/>
</dbReference>
<sequence>MIVICNLGFMQQVRLSVSFFEFFQHGFEGEVCERCEQCNDKKHTVINWNYGNSTKMIGRLLRLSCCSWVGCPSLLPGNVVVYILGIMSMCT</sequence>
<dbReference type="Gramene" id="Pp3c18_7410V3.1">
    <property type="protein sequence ID" value="PAC:32983309.CDS.1"/>
    <property type="gene ID" value="Pp3c18_7410"/>
</dbReference>
<gene>
    <name evidence="2" type="primary">LOC112295236</name>
    <name evidence="1" type="ORF">PHYPA_022842</name>
</gene>
<reference evidence="1 3" key="2">
    <citation type="journal article" date="2018" name="Plant J.">
        <title>The Physcomitrella patens chromosome-scale assembly reveals moss genome structure and evolution.</title>
        <authorList>
            <person name="Lang D."/>
            <person name="Ullrich K.K."/>
            <person name="Murat F."/>
            <person name="Fuchs J."/>
            <person name="Jenkins J."/>
            <person name="Haas F.B."/>
            <person name="Piednoel M."/>
            <person name="Gundlach H."/>
            <person name="Van Bel M."/>
            <person name="Meyberg R."/>
            <person name="Vives C."/>
            <person name="Morata J."/>
            <person name="Symeonidi A."/>
            <person name="Hiss M."/>
            <person name="Muchero W."/>
            <person name="Kamisugi Y."/>
            <person name="Saleh O."/>
            <person name="Blanc G."/>
            <person name="Decker E.L."/>
            <person name="van Gessel N."/>
            <person name="Grimwood J."/>
            <person name="Hayes R.D."/>
            <person name="Graham S.W."/>
            <person name="Gunter L.E."/>
            <person name="McDaniel S.F."/>
            <person name="Hoernstein S.N.W."/>
            <person name="Larsson A."/>
            <person name="Li F.W."/>
            <person name="Perroud P.F."/>
            <person name="Phillips J."/>
            <person name="Ranjan P."/>
            <person name="Rokshar D.S."/>
            <person name="Rothfels C.J."/>
            <person name="Schneider L."/>
            <person name="Shu S."/>
            <person name="Stevenson D.W."/>
            <person name="Thummler F."/>
            <person name="Tillich M."/>
            <person name="Villarreal Aguilar J.C."/>
            <person name="Widiez T."/>
            <person name="Wong G.K."/>
            <person name="Wymore A."/>
            <person name="Zhang Y."/>
            <person name="Zimmer A.D."/>
            <person name="Quatrano R.S."/>
            <person name="Mayer K.F.X."/>
            <person name="Goodstein D."/>
            <person name="Casacuberta J.M."/>
            <person name="Vandepoele K."/>
            <person name="Reski R."/>
            <person name="Cuming A.C."/>
            <person name="Tuskan G.A."/>
            <person name="Maumus F."/>
            <person name="Salse J."/>
            <person name="Schmutz J."/>
            <person name="Rensing S.A."/>
        </authorList>
    </citation>
    <scope>NUCLEOTIDE SEQUENCE [LARGE SCALE GENOMIC DNA]</scope>
    <source>
        <strain evidence="2 3">cv. Gransden 2004</strain>
    </source>
</reference>
<reference evidence="1 3" key="1">
    <citation type="journal article" date="2008" name="Science">
        <title>The Physcomitrella genome reveals evolutionary insights into the conquest of land by plants.</title>
        <authorList>
            <person name="Rensing S."/>
            <person name="Lang D."/>
            <person name="Zimmer A."/>
            <person name="Terry A."/>
            <person name="Salamov A."/>
            <person name="Shapiro H."/>
            <person name="Nishiyama T."/>
            <person name="Perroud P.-F."/>
            <person name="Lindquist E."/>
            <person name="Kamisugi Y."/>
            <person name="Tanahashi T."/>
            <person name="Sakakibara K."/>
            <person name="Fujita T."/>
            <person name="Oishi K."/>
            <person name="Shin-I T."/>
            <person name="Kuroki Y."/>
            <person name="Toyoda A."/>
            <person name="Suzuki Y."/>
            <person name="Hashimoto A."/>
            <person name="Yamaguchi K."/>
            <person name="Sugano A."/>
            <person name="Kohara Y."/>
            <person name="Fujiyama A."/>
            <person name="Anterola A."/>
            <person name="Aoki S."/>
            <person name="Ashton N."/>
            <person name="Barbazuk W.B."/>
            <person name="Barker E."/>
            <person name="Bennetzen J."/>
            <person name="Bezanilla M."/>
            <person name="Blankenship R."/>
            <person name="Cho S.H."/>
            <person name="Dutcher S."/>
            <person name="Estelle M."/>
            <person name="Fawcett J.A."/>
            <person name="Gundlach H."/>
            <person name="Hanada K."/>
            <person name="Heyl A."/>
            <person name="Hicks K.A."/>
            <person name="Hugh J."/>
            <person name="Lohr M."/>
            <person name="Mayer K."/>
            <person name="Melkozernov A."/>
            <person name="Murata T."/>
            <person name="Nelson D."/>
            <person name="Pils B."/>
            <person name="Prigge M."/>
            <person name="Reiss B."/>
            <person name="Renner T."/>
            <person name="Rombauts S."/>
            <person name="Rushton P."/>
            <person name="Sanderfoot A."/>
            <person name="Schween G."/>
            <person name="Shiu S.-H."/>
            <person name="Stueber K."/>
            <person name="Theodoulou F.L."/>
            <person name="Tu H."/>
            <person name="Van de Peer Y."/>
            <person name="Verrier P.J."/>
            <person name="Waters E."/>
            <person name="Wood A."/>
            <person name="Yang L."/>
            <person name="Cove D."/>
            <person name="Cuming A."/>
            <person name="Hasebe M."/>
            <person name="Lucas S."/>
            <person name="Mishler D.B."/>
            <person name="Reski R."/>
            <person name="Grigoriev I."/>
            <person name="Quatrano R.S."/>
            <person name="Boore J.L."/>
        </authorList>
    </citation>
    <scope>NUCLEOTIDE SEQUENCE [LARGE SCALE GENOMIC DNA]</scope>
    <source>
        <strain evidence="2 3">cv. Gransden 2004</strain>
    </source>
</reference>
<proteinExistence type="predicted"/>
<keyword evidence="3" id="KW-1185">Reference proteome</keyword>
<dbReference type="Proteomes" id="UP000006727">
    <property type="component" value="Chromosome 18"/>
</dbReference>
<organism evidence="1">
    <name type="scientific">Physcomitrium patens</name>
    <name type="common">Spreading-leaved earth moss</name>
    <name type="synonym">Physcomitrella patens</name>
    <dbReference type="NCBI Taxonomy" id="3218"/>
    <lineage>
        <taxon>Eukaryota</taxon>
        <taxon>Viridiplantae</taxon>
        <taxon>Streptophyta</taxon>
        <taxon>Embryophyta</taxon>
        <taxon>Bryophyta</taxon>
        <taxon>Bryophytina</taxon>
        <taxon>Bryopsida</taxon>
        <taxon>Funariidae</taxon>
        <taxon>Funariales</taxon>
        <taxon>Funariaceae</taxon>
        <taxon>Physcomitrium</taxon>
    </lineage>
</organism>
<evidence type="ECO:0000313" key="1">
    <source>
        <dbReference type="EMBL" id="PNR34943.1"/>
    </source>
</evidence>
<evidence type="ECO:0000313" key="2">
    <source>
        <dbReference type="EnsemblPlants" id="PAC:32983309.CDS.1"/>
    </source>
</evidence>